<keyword evidence="3" id="KW-1003">Cell membrane</keyword>
<keyword evidence="6 8" id="KW-1133">Transmembrane helix</keyword>
<feature type="transmembrane region" description="Helical" evidence="8">
    <location>
        <begin position="243"/>
        <end position="264"/>
    </location>
</feature>
<evidence type="ECO:0000256" key="4">
    <source>
        <dbReference type="ARBA" id="ARBA00022519"/>
    </source>
</evidence>
<gene>
    <name evidence="9" type="ORF">UFOPK1684_00351</name>
    <name evidence="10" type="ORF">UFOPK2158_00459</name>
</gene>
<dbReference type="EMBL" id="CAEZTM010000009">
    <property type="protein sequence ID" value="CAB4564758.1"/>
    <property type="molecule type" value="Genomic_DNA"/>
</dbReference>
<dbReference type="PANTHER" id="PTHR32196:SF21">
    <property type="entry name" value="ABC TRANSPORTER PERMEASE PROTEIN YPHD-RELATED"/>
    <property type="match status" value="1"/>
</dbReference>
<dbReference type="GO" id="GO:0022857">
    <property type="term" value="F:transmembrane transporter activity"/>
    <property type="evidence" value="ECO:0007669"/>
    <property type="project" value="InterPro"/>
</dbReference>
<keyword evidence="2" id="KW-0813">Transport</keyword>
<reference evidence="10" key="1">
    <citation type="submission" date="2020-05" db="EMBL/GenBank/DDBJ databases">
        <authorList>
            <person name="Chiriac C."/>
            <person name="Salcher M."/>
            <person name="Ghai R."/>
            <person name="Kavagutti S V."/>
        </authorList>
    </citation>
    <scope>NUCLEOTIDE SEQUENCE</scope>
</reference>
<organism evidence="10">
    <name type="scientific">freshwater metagenome</name>
    <dbReference type="NCBI Taxonomy" id="449393"/>
    <lineage>
        <taxon>unclassified sequences</taxon>
        <taxon>metagenomes</taxon>
        <taxon>ecological metagenomes</taxon>
    </lineage>
</organism>
<keyword evidence="5 8" id="KW-0812">Transmembrane</keyword>
<feature type="transmembrane region" description="Helical" evidence="8">
    <location>
        <begin position="21"/>
        <end position="40"/>
    </location>
</feature>
<evidence type="ECO:0000256" key="1">
    <source>
        <dbReference type="ARBA" id="ARBA00004651"/>
    </source>
</evidence>
<feature type="transmembrane region" description="Helical" evidence="8">
    <location>
        <begin position="130"/>
        <end position="151"/>
    </location>
</feature>
<evidence type="ECO:0000313" key="10">
    <source>
        <dbReference type="EMBL" id="CAB4639589.1"/>
    </source>
</evidence>
<feature type="transmembrane region" description="Helical" evidence="8">
    <location>
        <begin position="104"/>
        <end position="123"/>
    </location>
</feature>
<name>A0A6J6JV66_9ZZZZ</name>
<evidence type="ECO:0000256" key="6">
    <source>
        <dbReference type="ARBA" id="ARBA00022989"/>
    </source>
</evidence>
<evidence type="ECO:0000256" key="7">
    <source>
        <dbReference type="ARBA" id="ARBA00023136"/>
    </source>
</evidence>
<evidence type="ECO:0000256" key="2">
    <source>
        <dbReference type="ARBA" id="ARBA00022448"/>
    </source>
</evidence>
<protein>
    <submittedName>
        <fullName evidence="10">Unannotated protein</fullName>
    </submittedName>
</protein>
<accession>A0A6J6JV66</accession>
<feature type="transmembrane region" description="Helical" evidence="8">
    <location>
        <begin position="276"/>
        <end position="298"/>
    </location>
</feature>
<dbReference type="Pfam" id="PF02653">
    <property type="entry name" value="BPD_transp_2"/>
    <property type="match status" value="1"/>
</dbReference>
<dbReference type="InterPro" id="IPR001851">
    <property type="entry name" value="ABC_transp_permease"/>
</dbReference>
<evidence type="ECO:0000256" key="5">
    <source>
        <dbReference type="ARBA" id="ARBA00022692"/>
    </source>
</evidence>
<dbReference type="PANTHER" id="PTHR32196">
    <property type="entry name" value="ABC TRANSPORTER PERMEASE PROTEIN YPHD-RELATED-RELATED"/>
    <property type="match status" value="1"/>
</dbReference>
<feature type="transmembrane region" description="Helical" evidence="8">
    <location>
        <begin position="305"/>
        <end position="328"/>
    </location>
</feature>
<proteinExistence type="predicted"/>
<dbReference type="CDD" id="cd06579">
    <property type="entry name" value="TM_PBP1_transp_AraH_like"/>
    <property type="match status" value="1"/>
</dbReference>
<feature type="transmembrane region" description="Helical" evidence="8">
    <location>
        <begin position="185"/>
        <end position="205"/>
    </location>
</feature>
<comment type="subcellular location">
    <subcellularLocation>
        <location evidence="1">Cell membrane</location>
        <topology evidence="1">Multi-pass membrane protein</topology>
    </subcellularLocation>
</comment>
<feature type="transmembrane region" description="Helical" evidence="8">
    <location>
        <begin position="46"/>
        <end position="67"/>
    </location>
</feature>
<evidence type="ECO:0000313" key="9">
    <source>
        <dbReference type="EMBL" id="CAB4564758.1"/>
    </source>
</evidence>
<keyword evidence="4" id="KW-0997">Cell inner membrane</keyword>
<keyword evidence="7 8" id="KW-0472">Membrane</keyword>
<dbReference type="GO" id="GO:0005886">
    <property type="term" value="C:plasma membrane"/>
    <property type="evidence" value="ECO:0007669"/>
    <property type="project" value="UniProtKB-SubCell"/>
</dbReference>
<evidence type="ECO:0000256" key="8">
    <source>
        <dbReference type="SAM" id="Phobius"/>
    </source>
</evidence>
<evidence type="ECO:0000256" key="3">
    <source>
        <dbReference type="ARBA" id="ARBA00022475"/>
    </source>
</evidence>
<sequence>MDMDSKKFGIRFGYLATDQRVILAVLVVAVFLAFAIRTPAFLNGQFVIFPLIRDTAVITIVGLAQLVTLSIGHLNLAVGRMAALSAMVAGFTYERLGWGIMEGLLLGVAAGALVGAMTGYIIVKSQVNAFIVTLAVDFVLLGLVTFTYISLTEAAAFTIKPAGMDVVRAGSLADVCPAGWCGPSIIPLILFPALAMVAVISFLYYQTRLGREFLATGANLRAARLSGIPVDTRVIQAHTLSGALAGLGGIFLAFVNGSFSAAIGSELLLPSFLGPILAGTALTGGVVGVFGTMLGTLLTLVIRQGLLVGGIGLETLNIALGVILLLALSANKIRTSLTDVFRKGKGK</sequence>
<dbReference type="AlphaFoldDB" id="A0A6J6JV66"/>
<dbReference type="EMBL" id="CAEZVY010000035">
    <property type="protein sequence ID" value="CAB4639589.1"/>
    <property type="molecule type" value="Genomic_DNA"/>
</dbReference>